<organism evidence="1 2">
    <name type="scientific">Thermophilibacter provencensis</name>
    <dbReference type="NCBI Taxonomy" id="1852386"/>
    <lineage>
        <taxon>Bacteria</taxon>
        <taxon>Bacillati</taxon>
        <taxon>Actinomycetota</taxon>
        <taxon>Coriobacteriia</taxon>
        <taxon>Coriobacteriales</taxon>
        <taxon>Atopobiaceae</taxon>
        <taxon>Thermophilibacter</taxon>
    </lineage>
</organism>
<dbReference type="Pfam" id="PF14253">
    <property type="entry name" value="AbiH"/>
    <property type="match status" value="1"/>
</dbReference>
<dbReference type="EMBL" id="DYWQ01000114">
    <property type="protein sequence ID" value="HJF45627.1"/>
    <property type="molecule type" value="Genomic_DNA"/>
</dbReference>
<dbReference type="InterPro" id="IPR025935">
    <property type="entry name" value="AbiH"/>
</dbReference>
<name>A0A921GFY8_9ACTN</name>
<protein>
    <submittedName>
        <fullName evidence="1">Bacteriophage abortive infection AbiH family protein</fullName>
    </submittedName>
</protein>
<reference evidence="1" key="2">
    <citation type="submission" date="2021-09" db="EMBL/GenBank/DDBJ databases">
        <authorList>
            <person name="Gilroy R."/>
        </authorList>
    </citation>
    <scope>NUCLEOTIDE SEQUENCE</scope>
    <source>
        <strain evidence="1">CHK124-7917</strain>
    </source>
</reference>
<evidence type="ECO:0000313" key="2">
    <source>
        <dbReference type="Proteomes" id="UP000697330"/>
    </source>
</evidence>
<proteinExistence type="predicted"/>
<gene>
    <name evidence="1" type="ORF">K8U72_07625</name>
</gene>
<comment type="caution">
    <text evidence="1">The sequence shown here is derived from an EMBL/GenBank/DDBJ whole genome shotgun (WGS) entry which is preliminary data.</text>
</comment>
<dbReference type="RefSeq" id="WP_274959360.1">
    <property type="nucleotide sequence ID" value="NZ_DYWQ01000114.1"/>
</dbReference>
<sequence length="385" mass="43553">MGNGFDLQCGLHSRFGDFFKPRFEVIAGIESYSRAAWESVLEDSDLTLWDFILEANIDDAWCDVEGEMERWILSYSDQNSKTSLFWGALKAVKRADLFTDGMTCTVWREGGRRLAGEEDDRTHLFCNIARYVLTINPELSDEQCTPEFFVKLLKRDLGRLERAFGAHLSKEIDDNNEYVGECRNLCRMIVEDGKQSDEDFYVSTSVLSFNYTSVAEDHFDKGDDGVFVNIHGKLGEDIIFGIDGKDCMDNPVAVPFTKTYRLMLRGGSRTGGLISTANSSNLQDATDVIKFYGHSLGRADYSYFQSIFDGVDLYESETVLVFYFPLDSSDNSERINNERRSKLANSINNLLVAYGATMDNSDHGKNLMHKLLLEGRLIIRGLPVD</sequence>
<dbReference type="Proteomes" id="UP000697330">
    <property type="component" value="Unassembled WGS sequence"/>
</dbReference>
<reference evidence="1" key="1">
    <citation type="journal article" date="2021" name="PeerJ">
        <title>Extensive microbial diversity within the chicken gut microbiome revealed by metagenomics and culture.</title>
        <authorList>
            <person name="Gilroy R."/>
            <person name="Ravi A."/>
            <person name="Getino M."/>
            <person name="Pursley I."/>
            <person name="Horton D.L."/>
            <person name="Alikhan N.F."/>
            <person name="Baker D."/>
            <person name="Gharbi K."/>
            <person name="Hall N."/>
            <person name="Watson M."/>
            <person name="Adriaenssens E.M."/>
            <person name="Foster-Nyarko E."/>
            <person name="Jarju S."/>
            <person name="Secka A."/>
            <person name="Antonio M."/>
            <person name="Oren A."/>
            <person name="Chaudhuri R.R."/>
            <person name="La Ragione R."/>
            <person name="Hildebrand F."/>
            <person name="Pallen M.J."/>
        </authorList>
    </citation>
    <scope>NUCLEOTIDE SEQUENCE</scope>
    <source>
        <strain evidence="1">CHK124-7917</strain>
    </source>
</reference>
<dbReference type="AlphaFoldDB" id="A0A921GFY8"/>
<evidence type="ECO:0000313" key="1">
    <source>
        <dbReference type="EMBL" id="HJF45627.1"/>
    </source>
</evidence>
<accession>A0A921GFY8</accession>